<organism evidence="3 4">
    <name type="scientific">Coprinopsis marcescibilis</name>
    <name type="common">Agaric fungus</name>
    <name type="synonym">Psathyrella marcescibilis</name>
    <dbReference type="NCBI Taxonomy" id="230819"/>
    <lineage>
        <taxon>Eukaryota</taxon>
        <taxon>Fungi</taxon>
        <taxon>Dikarya</taxon>
        <taxon>Basidiomycota</taxon>
        <taxon>Agaricomycotina</taxon>
        <taxon>Agaricomycetes</taxon>
        <taxon>Agaricomycetidae</taxon>
        <taxon>Agaricales</taxon>
        <taxon>Agaricineae</taxon>
        <taxon>Psathyrellaceae</taxon>
        <taxon>Coprinopsis</taxon>
    </lineage>
</organism>
<feature type="compositionally biased region" description="Polar residues" evidence="1">
    <location>
        <begin position="343"/>
        <end position="360"/>
    </location>
</feature>
<feature type="transmembrane region" description="Helical" evidence="2">
    <location>
        <begin position="38"/>
        <end position="56"/>
    </location>
</feature>
<dbReference type="AlphaFoldDB" id="A0A5C3KTM0"/>
<keyword evidence="4" id="KW-1185">Reference proteome</keyword>
<evidence type="ECO:0000313" key="4">
    <source>
        <dbReference type="Proteomes" id="UP000307440"/>
    </source>
</evidence>
<dbReference type="Proteomes" id="UP000307440">
    <property type="component" value="Unassembled WGS sequence"/>
</dbReference>
<keyword evidence="2" id="KW-0812">Transmembrane</keyword>
<dbReference type="OrthoDB" id="2751465at2759"/>
<feature type="transmembrane region" description="Helical" evidence="2">
    <location>
        <begin position="128"/>
        <end position="149"/>
    </location>
</feature>
<gene>
    <name evidence="3" type="ORF">FA15DRAFT_705328</name>
</gene>
<reference evidence="3 4" key="1">
    <citation type="journal article" date="2019" name="Nat. Ecol. Evol.">
        <title>Megaphylogeny resolves global patterns of mushroom evolution.</title>
        <authorList>
            <person name="Varga T."/>
            <person name="Krizsan K."/>
            <person name="Foldi C."/>
            <person name="Dima B."/>
            <person name="Sanchez-Garcia M."/>
            <person name="Sanchez-Ramirez S."/>
            <person name="Szollosi G.J."/>
            <person name="Szarkandi J.G."/>
            <person name="Papp V."/>
            <person name="Albert L."/>
            <person name="Andreopoulos W."/>
            <person name="Angelini C."/>
            <person name="Antonin V."/>
            <person name="Barry K.W."/>
            <person name="Bougher N.L."/>
            <person name="Buchanan P."/>
            <person name="Buyck B."/>
            <person name="Bense V."/>
            <person name="Catcheside P."/>
            <person name="Chovatia M."/>
            <person name="Cooper J."/>
            <person name="Damon W."/>
            <person name="Desjardin D."/>
            <person name="Finy P."/>
            <person name="Geml J."/>
            <person name="Haridas S."/>
            <person name="Hughes K."/>
            <person name="Justo A."/>
            <person name="Karasinski D."/>
            <person name="Kautmanova I."/>
            <person name="Kiss B."/>
            <person name="Kocsube S."/>
            <person name="Kotiranta H."/>
            <person name="LaButti K.M."/>
            <person name="Lechner B.E."/>
            <person name="Liimatainen K."/>
            <person name="Lipzen A."/>
            <person name="Lukacs Z."/>
            <person name="Mihaltcheva S."/>
            <person name="Morgado L.N."/>
            <person name="Niskanen T."/>
            <person name="Noordeloos M.E."/>
            <person name="Ohm R.A."/>
            <person name="Ortiz-Santana B."/>
            <person name="Ovrebo C."/>
            <person name="Racz N."/>
            <person name="Riley R."/>
            <person name="Savchenko A."/>
            <person name="Shiryaev A."/>
            <person name="Soop K."/>
            <person name="Spirin V."/>
            <person name="Szebenyi C."/>
            <person name="Tomsovsky M."/>
            <person name="Tulloss R.E."/>
            <person name="Uehling J."/>
            <person name="Grigoriev I.V."/>
            <person name="Vagvolgyi C."/>
            <person name="Papp T."/>
            <person name="Martin F.M."/>
            <person name="Miettinen O."/>
            <person name="Hibbett D.S."/>
            <person name="Nagy L.G."/>
        </authorList>
    </citation>
    <scope>NUCLEOTIDE SEQUENCE [LARGE SCALE GENOMIC DNA]</scope>
    <source>
        <strain evidence="3 4">CBS 121175</strain>
    </source>
</reference>
<feature type="transmembrane region" description="Helical" evidence="2">
    <location>
        <begin position="196"/>
        <end position="219"/>
    </location>
</feature>
<keyword evidence="2" id="KW-0472">Membrane</keyword>
<evidence type="ECO:0000313" key="3">
    <source>
        <dbReference type="EMBL" id="TFK23535.1"/>
    </source>
</evidence>
<feature type="region of interest" description="Disordered" evidence="1">
    <location>
        <begin position="337"/>
        <end position="391"/>
    </location>
</feature>
<feature type="transmembrane region" description="Helical" evidence="2">
    <location>
        <begin position="68"/>
        <end position="92"/>
    </location>
</feature>
<protein>
    <submittedName>
        <fullName evidence="3">Uncharacterized protein</fullName>
    </submittedName>
</protein>
<feature type="compositionally biased region" description="Polar residues" evidence="1">
    <location>
        <begin position="374"/>
        <end position="385"/>
    </location>
</feature>
<evidence type="ECO:0000256" key="1">
    <source>
        <dbReference type="SAM" id="MobiDB-lite"/>
    </source>
</evidence>
<sequence length="391" mass="42406">MSLLGMSDLIPRATTIGGFVHLGDTALTLPFANATMRTAFAGIHIFIAVYGLFLFLQTPAEKRKGRATYIVLSFVILAVFCTASAVSMASVLKFLMHDEAAGEDDKSILLLSGFVITKARPGFWERNIAGYLISACVWICDASLLYRCFVLWRDKVYICVLPILAYLASIAIREMLTYTPEALCEAASNYRHQWSAAWVLSSVSVNVMTTSLIAYRLVTAARGISAILPSNWTTATTDKMIIFLVEAALPTAVFGLLYVVSVLIPLEAPPHRTEAQGGMVVAYTLVQVSYTLFTCFVVLAPQLIILRVTSGRSWTNSGELTGAASQVMSRPAEPLTFAGTQRPVGSSRISQGSFTESFDTVQEPDPAHGCGESNRLSRISFTNPVGGTEKI</sequence>
<proteinExistence type="predicted"/>
<feature type="transmembrane region" description="Helical" evidence="2">
    <location>
        <begin position="156"/>
        <end position="176"/>
    </location>
</feature>
<accession>A0A5C3KTM0</accession>
<keyword evidence="2" id="KW-1133">Transmembrane helix</keyword>
<dbReference type="EMBL" id="ML210216">
    <property type="protein sequence ID" value="TFK23535.1"/>
    <property type="molecule type" value="Genomic_DNA"/>
</dbReference>
<evidence type="ECO:0000256" key="2">
    <source>
        <dbReference type="SAM" id="Phobius"/>
    </source>
</evidence>
<feature type="transmembrane region" description="Helical" evidence="2">
    <location>
        <begin position="280"/>
        <end position="306"/>
    </location>
</feature>
<feature type="transmembrane region" description="Helical" evidence="2">
    <location>
        <begin position="240"/>
        <end position="260"/>
    </location>
</feature>
<name>A0A5C3KTM0_COPMA</name>